<gene>
    <name evidence="5" type="ORF">K402DRAFT_396819</name>
</gene>
<dbReference type="InterPro" id="IPR000182">
    <property type="entry name" value="GNAT_dom"/>
</dbReference>
<proteinExistence type="predicted"/>
<dbReference type="PANTHER" id="PTHR10908:SF0">
    <property type="entry name" value="SEROTONIN N-ACETYLTRANSFERASE"/>
    <property type="match status" value="1"/>
</dbReference>
<evidence type="ECO:0000256" key="1">
    <source>
        <dbReference type="ARBA" id="ARBA00022679"/>
    </source>
</evidence>
<evidence type="ECO:0000313" key="5">
    <source>
        <dbReference type="EMBL" id="KAF1983348.1"/>
    </source>
</evidence>
<sequence length="276" mass="30293">MPRDLSFETQDDTVNGMPPLQRSAANDSSSSDRGRGSDNDGSEPVDFLQKNMRREDEMMKLHPYGESLTLKDVDSCVLLENACFEPHERATPEKIEYRITKCSGLCMGIFSTATPSTENPSLISAATASTAHAPSNATPENKSILLAHLIATKTTNPDVRDEDMAYPSDWRTNQSPDPSIGHREHGRTVAVHSLAVLPTHQGKGLGKMLMKTFIQRVHDSQAADRVALLTFDHLVPYYESLGFECKGRSEATFGGGNWNSMVKDLTSEQPQRPAAS</sequence>
<evidence type="ECO:0000256" key="3">
    <source>
        <dbReference type="SAM" id="MobiDB-lite"/>
    </source>
</evidence>
<dbReference type="OrthoDB" id="30840at2759"/>
<name>A0A6G1GRH5_9PEZI</name>
<reference evidence="5" key="1">
    <citation type="journal article" date="2020" name="Stud. Mycol.">
        <title>101 Dothideomycetes genomes: a test case for predicting lifestyles and emergence of pathogens.</title>
        <authorList>
            <person name="Haridas S."/>
            <person name="Albert R."/>
            <person name="Binder M."/>
            <person name="Bloem J."/>
            <person name="Labutti K."/>
            <person name="Salamov A."/>
            <person name="Andreopoulos B."/>
            <person name="Baker S."/>
            <person name="Barry K."/>
            <person name="Bills G."/>
            <person name="Bluhm B."/>
            <person name="Cannon C."/>
            <person name="Castanera R."/>
            <person name="Culley D."/>
            <person name="Daum C."/>
            <person name="Ezra D."/>
            <person name="Gonzalez J."/>
            <person name="Henrissat B."/>
            <person name="Kuo A."/>
            <person name="Liang C."/>
            <person name="Lipzen A."/>
            <person name="Lutzoni F."/>
            <person name="Magnuson J."/>
            <person name="Mondo S."/>
            <person name="Nolan M."/>
            <person name="Ohm R."/>
            <person name="Pangilinan J."/>
            <person name="Park H.-J."/>
            <person name="Ramirez L."/>
            <person name="Alfaro M."/>
            <person name="Sun H."/>
            <person name="Tritt A."/>
            <person name="Yoshinaga Y."/>
            <person name="Zwiers L.-H."/>
            <person name="Turgeon B."/>
            <person name="Goodwin S."/>
            <person name="Spatafora J."/>
            <person name="Crous P."/>
            <person name="Grigoriev I."/>
        </authorList>
    </citation>
    <scope>NUCLEOTIDE SEQUENCE</scope>
    <source>
        <strain evidence="5">CBS 113979</strain>
    </source>
</reference>
<dbReference type="PANTHER" id="PTHR10908">
    <property type="entry name" value="SEROTONIN N-ACETYLTRANSFERASE"/>
    <property type="match status" value="1"/>
</dbReference>
<dbReference type="Gene3D" id="3.40.630.30">
    <property type="match status" value="1"/>
</dbReference>
<feature type="region of interest" description="Disordered" evidence="3">
    <location>
        <begin position="256"/>
        <end position="276"/>
    </location>
</feature>
<organism evidence="5 6">
    <name type="scientific">Aulographum hederae CBS 113979</name>
    <dbReference type="NCBI Taxonomy" id="1176131"/>
    <lineage>
        <taxon>Eukaryota</taxon>
        <taxon>Fungi</taxon>
        <taxon>Dikarya</taxon>
        <taxon>Ascomycota</taxon>
        <taxon>Pezizomycotina</taxon>
        <taxon>Dothideomycetes</taxon>
        <taxon>Pleosporomycetidae</taxon>
        <taxon>Aulographales</taxon>
        <taxon>Aulographaceae</taxon>
    </lineage>
</organism>
<keyword evidence="6" id="KW-1185">Reference proteome</keyword>
<dbReference type="InterPro" id="IPR051635">
    <property type="entry name" value="SNAT-like"/>
</dbReference>
<dbReference type="Proteomes" id="UP000800041">
    <property type="component" value="Unassembled WGS sequence"/>
</dbReference>
<dbReference type="AlphaFoldDB" id="A0A6G1GRH5"/>
<evidence type="ECO:0000256" key="2">
    <source>
        <dbReference type="ARBA" id="ARBA00023315"/>
    </source>
</evidence>
<dbReference type="GO" id="GO:0004059">
    <property type="term" value="F:aralkylamine N-acetyltransferase activity"/>
    <property type="evidence" value="ECO:0007669"/>
    <property type="project" value="TreeGrafter"/>
</dbReference>
<dbReference type="Pfam" id="PF13673">
    <property type="entry name" value="Acetyltransf_10"/>
    <property type="match status" value="1"/>
</dbReference>
<protein>
    <submittedName>
        <fullName evidence="5">Acyl-CoA N-acyltransferase</fullName>
    </submittedName>
</protein>
<evidence type="ECO:0000259" key="4">
    <source>
        <dbReference type="PROSITE" id="PS51186"/>
    </source>
</evidence>
<feature type="domain" description="N-acetyltransferase" evidence="4">
    <location>
        <begin position="121"/>
        <end position="266"/>
    </location>
</feature>
<dbReference type="GO" id="GO:0005737">
    <property type="term" value="C:cytoplasm"/>
    <property type="evidence" value="ECO:0007669"/>
    <property type="project" value="TreeGrafter"/>
</dbReference>
<evidence type="ECO:0000313" key="6">
    <source>
        <dbReference type="Proteomes" id="UP000800041"/>
    </source>
</evidence>
<dbReference type="InterPro" id="IPR016181">
    <property type="entry name" value="Acyl_CoA_acyltransferase"/>
</dbReference>
<dbReference type="SUPFAM" id="SSF55729">
    <property type="entry name" value="Acyl-CoA N-acyltransferases (Nat)"/>
    <property type="match status" value="1"/>
</dbReference>
<keyword evidence="1 5" id="KW-0808">Transferase</keyword>
<keyword evidence="2 5" id="KW-0012">Acyltransferase</keyword>
<accession>A0A6G1GRH5</accession>
<dbReference type="EMBL" id="ML977176">
    <property type="protein sequence ID" value="KAF1983348.1"/>
    <property type="molecule type" value="Genomic_DNA"/>
</dbReference>
<feature type="region of interest" description="Disordered" evidence="3">
    <location>
        <begin position="1"/>
        <end position="45"/>
    </location>
</feature>
<dbReference type="CDD" id="cd04301">
    <property type="entry name" value="NAT_SF"/>
    <property type="match status" value="1"/>
</dbReference>
<dbReference type="PROSITE" id="PS51186">
    <property type="entry name" value="GNAT"/>
    <property type="match status" value="1"/>
</dbReference>